<feature type="signal peptide" evidence="1">
    <location>
        <begin position="1"/>
        <end position="24"/>
    </location>
</feature>
<dbReference type="AlphaFoldDB" id="A0A1M5GXE3"/>
<sequence>MNTRILTFLALLLTSVCGASSACAEALTTMDSVEHVASKHTLVNLNAANVEQLMALPGIGKSKAQAIVAYREEQGPFSSVDDLVNVKGIGKKLLAKLAASVEVR</sequence>
<dbReference type="PROSITE" id="PS51257">
    <property type="entry name" value="PROKAR_LIPOPROTEIN"/>
    <property type="match status" value="1"/>
</dbReference>
<dbReference type="InterPro" id="IPR004509">
    <property type="entry name" value="Competence_ComEA_HhH"/>
</dbReference>
<dbReference type="PANTHER" id="PTHR21180:SF32">
    <property type="entry name" value="ENDONUCLEASE_EXONUCLEASE_PHOSPHATASE FAMILY DOMAIN-CONTAINING PROTEIN 1"/>
    <property type="match status" value="1"/>
</dbReference>
<dbReference type="GO" id="GO:0015628">
    <property type="term" value="P:protein secretion by the type II secretion system"/>
    <property type="evidence" value="ECO:0007669"/>
    <property type="project" value="TreeGrafter"/>
</dbReference>
<dbReference type="PANTHER" id="PTHR21180">
    <property type="entry name" value="ENDONUCLEASE/EXONUCLEASE/PHOSPHATASE FAMILY DOMAIN-CONTAINING PROTEIN 1"/>
    <property type="match status" value="1"/>
</dbReference>
<dbReference type="STRING" id="634436.SAMN05216361_1206"/>
<feature type="domain" description="Helix-hairpin-helix DNA-binding motif class 1" evidence="2">
    <location>
        <begin position="51"/>
        <end position="70"/>
    </location>
</feature>
<feature type="chain" id="PRO_5013290972" evidence="1">
    <location>
        <begin position="25"/>
        <end position="104"/>
    </location>
</feature>
<dbReference type="Proteomes" id="UP000184520">
    <property type="component" value="Unassembled WGS sequence"/>
</dbReference>
<dbReference type="NCBIfam" id="TIGR00426">
    <property type="entry name" value="competence protein ComEA helix-hairpin-helix repeat region"/>
    <property type="match status" value="1"/>
</dbReference>
<gene>
    <name evidence="3" type="ORF">SAMN05216361_1206</name>
</gene>
<accession>A0A1M5GXE3</accession>
<dbReference type="SUPFAM" id="SSF47781">
    <property type="entry name" value="RuvA domain 2-like"/>
    <property type="match status" value="1"/>
</dbReference>
<dbReference type="InterPro" id="IPR003583">
    <property type="entry name" value="Hlx-hairpin-Hlx_DNA-bd_motif"/>
</dbReference>
<reference evidence="4" key="1">
    <citation type="submission" date="2016-11" db="EMBL/GenBank/DDBJ databases">
        <authorList>
            <person name="Varghese N."/>
            <person name="Submissions S."/>
        </authorList>
    </citation>
    <scope>NUCLEOTIDE SEQUENCE [LARGE SCALE GENOMIC DNA]</scope>
    <source>
        <strain evidence="4">CGMCC 1.8995</strain>
    </source>
</reference>
<name>A0A1M5GXE3_9ALTE</name>
<protein>
    <submittedName>
        <fullName evidence="3">Competence protein ComEA</fullName>
    </submittedName>
</protein>
<feature type="domain" description="Helix-hairpin-helix DNA-binding motif class 1" evidence="2">
    <location>
        <begin position="81"/>
        <end position="100"/>
    </location>
</feature>
<evidence type="ECO:0000313" key="3">
    <source>
        <dbReference type="EMBL" id="SHG08112.1"/>
    </source>
</evidence>
<dbReference type="InterPro" id="IPR051675">
    <property type="entry name" value="Endo/Exo/Phosphatase_dom_1"/>
</dbReference>
<dbReference type="SMART" id="SM00278">
    <property type="entry name" value="HhH1"/>
    <property type="match status" value="2"/>
</dbReference>
<dbReference type="GO" id="GO:0003677">
    <property type="term" value="F:DNA binding"/>
    <property type="evidence" value="ECO:0007669"/>
    <property type="project" value="InterPro"/>
</dbReference>
<dbReference type="Pfam" id="PF12836">
    <property type="entry name" value="HHH_3"/>
    <property type="match status" value="1"/>
</dbReference>
<evidence type="ECO:0000313" key="4">
    <source>
        <dbReference type="Proteomes" id="UP000184520"/>
    </source>
</evidence>
<keyword evidence="1" id="KW-0732">Signal</keyword>
<dbReference type="InterPro" id="IPR010994">
    <property type="entry name" value="RuvA_2-like"/>
</dbReference>
<evidence type="ECO:0000256" key="1">
    <source>
        <dbReference type="SAM" id="SignalP"/>
    </source>
</evidence>
<dbReference type="EMBL" id="FQWD01000002">
    <property type="protein sequence ID" value="SHG08112.1"/>
    <property type="molecule type" value="Genomic_DNA"/>
</dbReference>
<keyword evidence="4" id="KW-1185">Reference proteome</keyword>
<organism evidence="3 4">
    <name type="scientific">Marisediminitalea aggregata</name>
    <dbReference type="NCBI Taxonomy" id="634436"/>
    <lineage>
        <taxon>Bacteria</taxon>
        <taxon>Pseudomonadati</taxon>
        <taxon>Pseudomonadota</taxon>
        <taxon>Gammaproteobacteria</taxon>
        <taxon>Alteromonadales</taxon>
        <taxon>Alteromonadaceae</taxon>
        <taxon>Marisediminitalea</taxon>
    </lineage>
</organism>
<proteinExistence type="predicted"/>
<dbReference type="Gene3D" id="1.10.150.280">
    <property type="entry name" value="AF1531-like domain"/>
    <property type="match status" value="1"/>
</dbReference>
<evidence type="ECO:0000259" key="2">
    <source>
        <dbReference type="SMART" id="SM00278"/>
    </source>
</evidence>
<dbReference type="RefSeq" id="WP_073319381.1">
    <property type="nucleotide sequence ID" value="NZ_FQWD01000002.1"/>
</dbReference>
<dbReference type="GO" id="GO:0006281">
    <property type="term" value="P:DNA repair"/>
    <property type="evidence" value="ECO:0007669"/>
    <property type="project" value="InterPro"/>
</dbReference>
<dbReference type="GO" id="GO:0015627">
    <property type="term" value="C:type II protein secretion system complex"/>
    <property type="evidence" value="ECO:0007669"/>
    <property type="project" value="TreeGrafter"/>
</dbReference>